<dbReference type="InterPro" id="IPR035965">
    <property type="entry name" value="PAS-like_dom_sf"/>
</dbReference>
<dbReference type="PROSITE" id="PS50112">
    <property type="entry name" value="PAS"/>
    <property type="match status" value="1"/>
</dbReference>
<evidence type="ECO:0000256" key="5">
    <source>
        <dbReference type="PROSITE-ProRule" id="PRU00284"/>
    </source>
</evidence>
<dbReference type="SMART" id="SM00091">
    <property type="entry name" value="PAS"/>
    <property type="match status" value="3"/>
</dbReference>
<accession>A0A4U1BW96</accession>
<evidence type="ECO:0000259" key="7">
    <source>
        <dbReference type="PROSITE" id="PS50111"/>
    </source>
</evidence>
<name>A0A4U1BW96_9GAMM</name>
<dbReference type="GO" id="GO:0004888">
    <property type="term" value="F:transmembrane signaling receptor activity"/>
    <property type="evidence" value="ECO:0007669"/>
    <property type="project" value="InterPro"/>
</dbReference>
<dbReference type="Gene3D" id="3.30.450.20">
    <property type="entry name" value="PAS domain"/>
    <property type="match status" value="3"/>
</dbReference>
<evidence type="ECO:0000259" key="9">
    <source>
        <dbReference type="PROSITE" id="PS50192"/>
    </source>
</evidence>
<dbReference type="Pfam" id="PF13426">
    <property type="entry name" value="PAS_9"/>
    <property type="match status" value="1"/>
</dbReference>
<feature type="region of interest" description="Disordered" evidence="6">
    <location>
        <begin position="497"/>
        <end position="532"/>
    </location>
</feature>
<dbReference type="Gene3D" id="1.10.287.950">
    <property type="entry name" value="Methyl-accepting chemotaxis protein"/>
    <property type="match status" value="1"/>
</dbReference>
<evidence type="ECO:0000256" key="6">
    <source>
        <dbReference type="SAM" id="MobiDB-lite"/>
    </source>
</evidence>
<feature type="domain" description="T-SNARE coiled-coil homology" evidence="9">
    <location>
        <begin position="487"/>
        <end position="549"/>
    </location>
</feature>
<dbReference type="Pfam" id="PF00015">
    <property type="entry name" value="MCPsignal"/>
    <property type="match status" value="1"/>
</dbReference>
<comment type="similarity">
    <text evidence="4">Belongs to the methyl-accepting chemotaxis (MCP) protein family.</text>
</comment>
<dbReference type="PROSITE" id="PS50111">
    <property type="entry name" value="CHEMOTAXIS_TRANSDUC_2"/>
    <property type="match status" value="1"/>
</dbReference>
<proteinExistence type="inferred from homology"/>
<dbReference type="OrthoDB" id="9765776at2"/>
<dbReference type="InterPro" id="IPR003660">
    <property type="entry name" value="HAMP_dom"/>
</dbReference>
<dbReference type="PANTHER" id="PTHR43531:SF14">
    <property type="entry name" value="METHYL-ACCEPTING CHEMOTAXIS PROTEIN I-RELATED"/>
    <property type="match status" value="1"/>
</dbReference>
<dbReference type="InterPro" id="IPR051310">
    <property type="entry name" value="MCP_chemotaxis"/>
</dbReference>
<dbReference type="InterPro" id="IPR000014">
    <property type="entry name" value="PAS"/>
</dbReference>
<dbReference type="Pfam" id="PF13188">
    <property type="entry name" value="PAS_8"/>
    <property type="match status" value="1"/>
</dbReference>
<dbReference type="GO" id="GO:0006935">
    <property type="term" value="P:chemotaxis"/>
    <property type="evidence" value="ECO:0007669"/>
    <property type="project" value="InterPro"/>
</dbReference>
<dbReference type="GO" id="GO:0007165">
    <property type="term" value="P:signal transduction"/>
    <property type="evidence" value="ECO:0007669"/>
    <property type="project" value="UniProtKB-KW"/>
</dbReference>
<feature type="domain" description="PAS" evidence="8">
    <location>
        <begin position="276"/>
        <end position="318"/>
    </location>
</feature>
<feature type="compositionally biased region" description="Polar residues" evidence="6">
    <location>
        <begin position="498"/>
        <end position="532"/>
    </location>
</feature>
<feature type="compositionally biased region" description="Low complexity" evidence="6">
    <location>
        <begin position="750"/>
        <end position="762"/>
    </location>
</feature>
<feature type="domain" description="Methyl-accepting transducer" evidence="7">
    <location>
        <begin position="496"/>
        <end position="725"/>
    </location>
</feature>
<evidence type="ECO:0000259" key="8">
    <source>
        <dbReference type="PROSITE" id="PS50112"/>
    </source>
</evidence>
<reference evidence="11 12" key="1">
    <citation type="submission" date="2019-04" db="EMBL/GenBank/DDBJ databases">
        <authorList>
            <person name="Hwang J.C."/>
        </authorList>
    </citation>
    <scope>NUCLEOTIDE SEQUENCE [LARGE SCALE GENOMIC DNA]</scope>
    <source>
        <strain evidence="11 12">IMCC35002</strain>
    </source>
</reference>
<organism evidence="11 12">
    <name type="scientific">Ferrimonas aestuarii</name>
    <dbReference type="NCBI Taxonomy" id="2569539"/>
    <lineage>
        <taxon>Bacteria</taxon>
        <taxon>Pseudomonadati</taxon>
        <taxon>Pseudomonadota</taxon>
        <taxon>Gammaproteobacteria</taxon>
        <taxon>Alteromonadales</taxon>
        <taxon>Ferrimonadaceae</taxon>
        <taxon>Ferrimonas</taxon>
    </lineage>
</organism>
<dbReference type="CDD" id="cd11386">
    <property type="entry name" value="MCP_signal"/>
    <property type="match status" value="1"/>
</dbReference>
<evidence type="ECO:0000256" key="2">
    <source>
        <dbReference type="ARBA" id="ARBA00022481"/>
    </source>
</evidence>
<keyword evidence="3 5" id="KW-0807">Transducer</keyword>
<evidence type="ECO:0000256" key="1">
    <source>
        <dbReference type="ARBA" id="ARBA00004370"/>
    </source>
</evidence>
<comment type="caution">
    <text evidence="11">The sequence shown here is derived from an EMBL/GenBank/DDBJ whole genome shotgun (WGS) entry which is preliminary data.</text>
</comment>
<evidence type="ECO:0000256" key="3">
    <source>
        <dbReference type="ARBA" id="ARBA00023224"/>
    </source>
</evidence>
<sequence>MVRSSFLSKLFSPIKAHSADNKQAQLIAALTSAQTALMTVDRDLKVTFLNDKSVELLKEHEPLFKKHWPGFTASKEYMLENCIDIFHKDPSHQRQLLNNPANLPYKTDIEIDDVVLSLHVTAIRDANGDYVGNSLEWEDVTVQRRKENEIAQLNAAIDQAQTAMVMIDRDLNITYVNQQTVKLFESHKDTFRSVWPQFTPTKEWLNGQCIDQFHRHPEHQRKLLANPANLPFKTDITIGDVKIELNVAAIRDAQGNYVGNTLEWQDVTKLREQENKVSRLVSAVEGMTTNMMMADNDGTILYLNPALKTLLRRRESELQKVFSRFSVDNLVGTNMSLFHKNPAHQQSLIERPDSLPHNAEVTVGPLDFRLTCIAMKDANGEQIGAALQWEDITEQKDGQRQIEKLISAAAQGELTNRIDTSVYSGFMASLGTSVNSLLDSVVEPIRNCIDVMSDVAKGDLSSSMPTNYSGEFGALADAVNTSTGNLRSMVQEIIESATRVTSSSSEISEGNNDLSQRTEEQASSLEETAASMEQLTSTVKQNADNAKRANQLSQDAQVKAKQGGDVVTSAVSAMEEINQASKKIADIIGVIDEIAFQTNLLALNAAVEAARAGEQGRGFAVVAGEVRSLAQRSAGAAKEIKGLINDSVDKVSEGSRLVDESGETLVNIVNSVEKVSDLVAEIDVASQEQSTGISEISRAVAQMDEMTQQNSALVEQAAASSEALADEASKLMQQIEFFSDDHGGSRDIVSPIAAESAPSPKASKSRQRAVPRPLASGGEQWQEF</sequence>
<dbReference type="Proteomes" id="UP000305675">
    <property type="component" value="Unassembled WGS sequence"/>
</dbReference>
<dbReference type="RefSeq" id="WP_136862104.1">
    <property type="nucleotide sequence ID" value="NZ_SWCJ01000002.1"/>
</dbReference>
<dbReference type="PRINTS" id="PR00260">
    <property type="entry name" value="CHEMTRNSDUCR"/>
</dbReference>
<evidence type="ECO:0000313" key="11">
    <source>
        <dbReference type="EMBL" id="TKB57459.1"/>
    </source>
</evidence>
<dbReference type="InterPro" id="IPR004090">
    <property type="entry name" value="Chemotax_Me-accpt_rcpt"/>
</dbReference>
<feature type="region of interest" description="Disordered" evidence="6">
    <location>
        <begin position="742"/>
        <end position="784"/>
    </location>
</feature>
<dbReference type="PROSITE" id="PS50192">
    <property type="entry name" value="T_SNARE"/>
    <property type="match status" value="1"/>
</dbReference>
<dbReference type="InterPro" id="IPR004089">
    <property type="entry name" value="MCPsignal_dom"/>
</dbReference>
<dbReference type="SMART" id="SM00304">
    <property type="entry name" value="HAMP"/>
    <property type="match status" value="1"/>
</dbReference>
<dbReference type="CDD" id="cd06225">
    <property type="entry name" value="HAMP"/>
    <property type="match status" value="1"/>
</dbReference>
<dbReference type="CDD" id="cd00130">
    <property type="entry name" value="PAS"/>
    <property type="match status" value="1"/>
</dbReference>
<gene>
    <name evidence="11" type="ORF">FCL42_04080</name>
</gene>
<evidence type="ECO:0000256" key="4">
    <source>
        <dbReference type="ARBA" id="ARBA00029447"/>
    </source>
</evidence>
<dbReference type="NCBIfam" id="NF041847">
    <property type="entry name" value="transduc_aer2_vibrio"/>
    <property type="match status" value="1"/>
</dbReference>
<dbReference type="SUPFAM" id="SSF55785">
    <property type="entry name" value="PYP-like sensor domain (PAS domain)"/>
    <property type="match status" value="2"/>
</dbReference>
<keyword evidence="12" id="KW-1185">Reference proteome</keyword>
<dbReference type="PANTHER" id="PTHR43531">
    <property type="entry name" value="PROTEIN ICFG"/>
    <property type="match status" value="1"/>
</dbReference>
<evidence type="ECO:0000313" key="12">
    <source>
        <dbReference type="Proteomes" id="UP000305675"/>
    </source>
</evidence>
<protein>
    <submittedName>
        <fullName evidence="11">PAS domain-containing protein</fullName>
    </submittedName>
</protein>
<dbReference type="GO" id="GO:0005886">
    <property type="term" value="C:plasma membrane"/>
    <property type="evidence" value="ECO:0007669"/>
    <property type="project" value="TreeGrafter"/>
</dbReference>
<feature type="domain" description="HAMP" evidence="10">
    <location>
        <begin position="439"/>
        <end position="491"/>
    </location>
</feature>
<dbReference type="AlphaFoldDB" id="A0A4U1BW96"/>
<dbReference type="SUPFAM" id="SSF58104">
    <property type="entry name" value="Methyl-accepting chemotaxis protein (MCP) signaling domain"/>
    <property type="match status" value="1"/>
</dbReference>
<dbReference type="EMBL" id="SWCJ01000002">
    <property type="protein sequence ID" value="TKB57459.1"/>
    <property type="molecule type" value="Genomic_DNA"/>
</dbReference>
<dbReference type="InterPro" id="IPR000727">
    <property type="entry name" value="T_SNARE_dom"/>
</dbReference>
<comment type="subcellular location">
    <subcellularLocation>
        <location evidence="1">Membrane</location>
    </subcellularLocation>
</comment>
<keyword evidence="2" id="KW-0488">Methylation</keyword>
<dbReference type="Pfam" id="PF18947">
    <property type="entry name" value="HAMP_2"/>
    <property type="match status" value="1"/>
</dbReference>
<dbReference type="SMART" id="SM00283">
    <property type="entry name" value="MA"/>
    <property type="match status" value="1"/>
</dbReference>
<dbReference type="PROSITE" id="PS50885">
    <property type="entry name" value="HAMP"/>
    <property type="match status" value="1"/>
</dbReference>
<evidence type="ECO:0000259" key="10">
    <source>
        <dbReference type="PROSITE" id="PS50885"/>
    </source>
</evidence>
<dbReference type="FunFam" id="1.10.287.950:FF:000001">
    <property type="entry name" value="Methyl-accepting chemotaxis sensory transducer"/>
    <property type="match status" value="1"/>
</dbReference>